<keyword evidence="3" id="KW-1185">Reference proteome</keyword>
<accession>A0ABQ5N1J1</accession>
<organism evidence="2 3">
    <name type="scientific">Clostridium omnivorum</name>
    <dbReference type="NCBI Taxonomy" id="1604902"/>
    <lineage>
        <taxon>Bacteria</taxon>
        <taxon>Bacillati</taxon>
        <taxon>Bacillota</taxon>
        <taxon>Clostridia</taxon>
        <taxon>Eubacteriales</taxon>
        <taxon>Clostridiaceae</taxon>
        <taxon>Clostridium</taxon>
    </lineage>
</organism>
<dbReference type="EMBL" id="BRXR01000001">
    <property type="protein sequence ID" value="GLC29083.1"/>
    <property type="molecule type" value="Genomic_DNA"/>
</dbReference>
<dbReference type="RefSeq" id="WP_264848363.1">
    <property type="nucleotide sequence ID" value="NZ_BRXR01000001.1"/>
</dbReference>
<keyword evidence="1" id="KW-1133">Transmembrane helix</keyword>
<feature type="transmembrane region" description="Helical" evidence="1">
    <location>
        <begin position="56"/>
        <end position="76"/>
    </location>
</feature>
<feature type="transmembrane region" description="Helical" evidence="1">
    <location>
        <begin position="135"/>
        <end position="155"/>
    </location>
</feature>
<reference evidence="2 3" key="1">
    <citation type="journal article" date="2024" name="Int. J. Syst. Evol. Microbiol.">
        <title>Clostridium omnivorum sp. nov., isolated from anoxic soil under the treatment of reductive soil disinfestation.</title>
        <authorList>
            <person name="Ueki A."/>
            <person name="Tonouchi A."/>
            <person name="Kaku N."/>
            <person name="Honma S."/>
            <person name="Ueki K."/>
        </authorList>
    </citation>
    <scope>NUCLEOTIDE SEQUENCE [LARGE SCALE GENOMIC DNA]</scope>
    <source>
        <strain evidence="2 3">E14</strain>
    </source>
</reference>
<evidence type="ECO:0000256" key="1">
    <source>
        <dbReference type="SAM" id="Phobius"/>
    </source>
</evidence>
<sequence>MRGIFCGCNARNNEEYRKVIRNRMKAMVALIIIGIITMIVGFGTKAYLKTSINEHMLGVYSGVGAGLFVAGVILWIKNRMLLNDENKLKESRLSNTDERIQEIGNKSIRTSAYVMLVVTYAAALIGGLFNQVLFQVLICIIFVFILSYMFAFKYYSKRM</sequence>
<keyword evidence="1" id="KW-0472">Membrane</keyword>
<feature type="transmembrane region" description="Helical" evidence="1">
    <location>
        <begin position="112"/>
        <end position="129"/>
    </location>
</feature>
<gene>
    <name evidence="2" type="ORF">bsdE14_04930</name>
</gene>
<evidence type="ECO:0008006" key="4">
    <source>
        <dbReference type="Google" id="ProtNLM"/>
    </source>
</evidence>
<feature type="transmembrane region" description="Helical" evidence="1">
    <location>
        <begin position="26"/>
        <end position="44"/>
    </location>
</feature>
<keyword evidence="1" id="KW-0812">Transmembrane</keyword>
<proteinExistence type="predicted"/>
<evidence type="ECO:0000313" key="2">
    <source>
        <dbReference type="EMBL" id="GLC29083.1"/>
    </source>
</evidence>
<dbReference type="Proteomes" id="UP001208567">
    <property type="component" value="Unassembled WGS sequence"/>
</dbReference>
<protein>
    <recommendedName>
        <fullName evidence="4">DUF2178 domain-containing protein</fullName>
    </recommendedName>
</protein>
<comment type="caution">
    <text evidence="2">The sequence shown here is derived from an EMBL/GenBank/DDBJ whole genome shotgun (WGS) entry which is preliminary data.</text>
</comment>
<evidence type="ECO:0000313" key="3">
    <source>
        <dbReference type="Proteomes" id="UP001208567"/>
    </source>
</evidence>
<name>A0ABQ5N1J1_9CLOT</name>